<dbReference type="Pfam" id="PF00248">
    <property type="entry name" value="Aldo_ket_red"/>
    <property type="match status" value="1"/>
</dbReference>
<keyword evidence="4" id="KW-1185">Reference proteome</keyword>
<dbReference type="SUPFAM" id="SSF51430">
    <property type="entry name" value="NAD(P)-linked oxidoreductase"/>
    <property type="match status" value="1"/>
</dbReference>
<dbReference type="PROSITE" id="PS00062">
    <property type="entry name" value="ALDOKETO_REDUCTASE_2"/>
    <property type="match status" value="1"/>
</dbReference>
<comment type="caution">
    <text evidence="3">The sequence shown here is derived from an EMBL/GenBank/DDBJ whole genome shotgun (WGS) entry which is preliminary data.</text>
</comment>
<dbReference type="AlphaFoldDB" id="A0A139I7V5"/>
<reference evidence="3 4" key="1">
    <citation type="submission" date="2015-07" db="EMBL/GenBank/DDBJ databases">
        <title>Comparative genomics of the Sigatoka disease complex on banana suggests a link between parallel evolutionary changes in Pseudocercospora fijiensis and Pseudocercospora eumusae and increased virulence on the banana host.</title>
        <authorList>
            <person name="Chang T.-C."/>
            <person name="Salvucci A."/>
            <person name="Crous P.W."/>
            <person name="Stergiopoulos I."/>
        </authorList>
    </citation>
    <scope>NUCLEOTIDE SEQUENCE [LARGE SCALE GENOMIC DNA]</scope>
    <source>
        <strain evidence="3 4">CBS 116634</strain>
    </source>
</reference>
<dbReference type="Gene3D" id="3.20.20.100">
    <property type="entry name" value="NADP-dependent oxidoreductase domain"/>
    <property type="match status" value="1"/>
</dbReference>
<keyword evidence="1" id="KW-0560">Oxidoreductase</keyword>
<organism evidence="3 4">
    <name type="scientific">Pseudocercospora musae</name>
    <dbReference type="NCBI Taxonomy" id="113226"/>
    <lineage>
        <taxon>Eukaryota</taxon>
        <taxon>Fungi</taxon>
        <taxon>Dikarya</taxon>
        <taxon>Ascomycota</taxon>
        <taxon>Pezizomycotina</taxon>
        <taxon>Dothideomycetes</taxon>
        <taxon>Dothideomycetidae</taxon>
        <taxon>Mycosphaerellales</taxon>
        <taxon>Mycosphaerellaceae</taxon>
        <taxon>Pseudocercospora</taxon>
    </lineage>
</organism>
<dbReference type="PROSITE" id="PS50890">
    <property type="entry name" value="PUA"/>
    <property type="match status" value="1"/>
</dbReference>
<proteinExistence type="predicted"/>
<dbReference type="PRINTS" id="PR00069">
    <property type="entry name" value="ALDKETRDTASE"/>
</dbReference>
<dbReference type="FunFam" id="3.20.20.100:FF:000002">
    <property type="entry name" value="2,5-diketo-D-gluconic acid reductase A"/>
    <property type="match status" value="1"/>
</dbReference>
<name>A0A139I7V5_9PEZI</name>
<evidence type="ECO:0000256" key="1">
    <source>
        <dbReference type="ARBA" id="ARBA00023002"/>
    </source>
</evidence>
<dbReference type="Proteomes" id="UP000073492">
    <property type="component" value="Unassembled WGS sequence"/>
</dbReference>
<feature type="domain" description="NADP-dependent oxidoreductase" evidence="2">
    <location>
        <begin position="97"/>
        <end position="364"/>
    </location>
</feature>
<evidence type="ECO:0000313" key="3">
    <source>
        <dbReference type="EMBL" id="KXT10831.1"/>
    </source>
</evidence>
<dbReference type="InterPro" id="IPR020471">
    <property type="entry name" value="AKR"/>
</dbReference>
<dbReference type="EMBL" id="LFZO01000236">
    <property type="protein sequence ID" value="KXT10831.1"/>
    <property type="molecule type" value="Genomic_DNA"/>
</dbReference>
<evidence type="ECO:0000313" key="4">
    <source>
        <dbReference type="Proteomes" id="UP000073492"/>
    </source>
</evidence>
<dbReference type="InterPro" id="IPR023210">
    <property type="entry name" value="NADP_OxRdtase_dom"/>
</dbReference>
<dbReference type="CDD" id="cd19071">
    <property type="entry name" value="AKR_AKR1-5-like"/>
    <property type="match status" value="1"/>
</dbReference>
<dbReference type="GO" id="GO:0016616">
    <property type="term" value="F:oxidoreductase activity, acting on the CH-OH group of donors, NAD or NADP as acceptor"/>
    <property type="evidence" value="ECO:0007669"/>
    <property type="project" value="UniProtKB-ARBA"/>
</dbReference>
<dbReference type="STRING" id="113226.A0A139I7V5"/>
<dbReference type="OrthoDB" id="416253at2759"/>
<dbReference type="PANTHER" id="PTHR11732">
    <property type="entry name" value="ALDO/KETO REDUCTASE"/>
    <property type="match status" value="1"/>
</dbReference>
<dbReference type="InterPro" id="IPR018170">
    <property type="entry name" value="Aldo/ket_reductase_CS"/>
</dbReference>
<sequence>MSSEVTLPKHQGSSCHSLYFLQFFTLSCTCNVTQELDIHSSFESEINHITTQFQTIDQNDINHHTTQAQHGREHSCRWVRKLQLESTQAFADPRVSFGTWQDKDAQEEAVYLAIKNGYRHIDTARIYGTEPACAAGIKKSGVPREQIFITTKLWNNSHDPQSVEKALDASLRDLDTDYVDLYLMHWPSAFKDGDDMFPKEEDKIVTGNADYVDTYKAMEECFKKGKAKAIGVSNFSKAEMERLLNETSVVPAAHQYECHPWLQQASFHAWHKEKGIHVTQYSPFGNQNEIYSAGQKHGKLIEDSTLAEMGKKYGKSGAQVALAWGVAHGRSVIPKSKTESRIKQNLEGDFKLDPEDVKKIDSLDKKLRFNDPSKNFGWSFYSDLDGKQS</sequence>
<evidence type="ECO:0000259" key="2">
    <source>
        <dbReference type="Pfam" id="PF00248"/>
    </source>
</evidence>
<protein>
    <recommendedName>
        <fullName evidence="2">NADP-dependent oxidoreductase domain-containing protein</fullName>
    </recommendedName>
</protein>
<dbReference type="InterPro" id="IPR036812">
    <property type="entry name" value="NAD(P)_OxRdtase_dom_sf"/>
</dbReference>
<accession>A0A139I7V5</accession>
<gene>
    <name evidence="3" type="ORF">AC579_1956</name>
</gene>